<feature type="compositionally biased region" description="Basic and acidic residues" evidence="1">
    <location>
        <begin position="81"/>
        <end position="91"/>
    </location>
</feature>
<name>A0ABM8CWB4_9NOCA</name>
<feature type="region of interest" description="Disordered" evidence="1">
    <location>
        <begin position="1"/>
        <end position="91"/>
    </location>
</feature>
<organism evidence="2 3">
    <name type="scientific">Nocardia sputorum</name>
    <dbReference type="NCBI Taxonomy" id="2984338"/>
    <lineage>
        <taxon>Bacteria</taxon>
        <taxon>Bacillati</taxon>
        <taxon>Actinomycetota</taxon>
        <taxon>Actinomycetes</taxon>
        <taxon>Mycobacteriales</taxon>
        <taxon>Nocardiaceae</taxon>
        <taxon>Nocardia</taxon>
    </lineage>
</organism>
<reference evidence="2 3" key="1">
    <citation type="submission" date="2022-11" db="EMBL/GenBank/DDBJ databases">
        <title>Genome Sequencing of Nocardia sp. ON39_IFM12276 and assembly.</title>
        <authorList>
            <person name="Shimojima M."/>
            <person name="Toyokawa M."/>
            <person name="Uesaka K."/>
        </authorList>
    </citation>
    <scope>NUCLEOTIDE SEQUENCE [LARGE SCALE GENOMIC DNA]</scope>
    <source>
        <strain evidence="2 3">IFM 12276</strain>
    </source>
</reference>
<feature type="compositionally biased region" description="Polar residues" evidence="1">
    <location>
        <begin position="59"/>
        <end position="70"/>
    </location>
</feature>
<sequence length="91" mass="9743">MSGGVEGVGSDDDTHPADSDDDAAIVSPAHNPRHQQVPFAFDCPESTPPTHGRRPGTIWSPQPFTFSSPADTGYDPSVRTTESDRGARTHR</sequence>
<keyword evidence="3" id="KW-1185">Reference proteome</keyword>
<proteinExistence type="predicted"/>
<evidence type="ECO:0000313" key="2">
    <source>
        <dbReference type="EMBL" id="BDT99282.1"/>
    </source>
</evidence>
<dbReference type="Proteomes" id="UP001317870">
    <property type="component" value="Chromosome"/>
</dbReference>
<evidence type="ECO:0000313" key="3">
    <source>
        <dbReference type="Proteomes" id="UP001317870"/>
    </source>
</evidence>
<protein>
    <submittedName>
        <fullName evidence="2">Uncharacterized protein</fullName>
    </submittedName>
</protein>
<dbReference type="EMBL" id="AP026978">
    <property type="protein sequence ID" value="BDT99282.1"/>
    <property type="molecule type" value="Genomic_DNA"/>
</dbReference>
<gene>
    <name evidence="2" type="ORF">IFM12276_23110</name>
</gene>
<accession>A0ABM8CWB4</accession>
<evidence type="ECO:0000256" key="1">
    <source>
        <dbReference type="SAM" id="MobiDB-lite"/>
    </source>
</evidence>